<evidence type="ECO:0000256" key="8">
    <source>
        <dbReference type="ARBA" id="ARBA00051712"/>
    </source>
</evidence>
<feature type="binding site" evidence="9">
    <location>
        <begin position="227"/>
        <end position="228"/>
    </location>
    <ligand>
        <name>substrate</name>
    </ligand>
</feature>
<dbReference type="RefSeq" id="WP_125554968.1">
    <property type="nucleotide sequence ID" value="NZ_RBVX01000004.1"/>
</dbReference>
<dbReference type="OrthoDB" id="9805408at2"/>
<keyword evidence="12" id="KW-1185">Reference proteome</keyword>
<feature type="binding site" evidence="9">
    <location>
        <begin position="217"/>
        <end position="218"/>
    </location>
    <ligand>
        <name>substrate</name>
    </ligand>
</feature>
<evidence type="ECO:0000313" key="11">
    <source>
        <dbReference type="EMBL" id="RSL34142.1"/>
    </source>
</evidence>
<sequence length="285" mass="31386">MNFTKMHGLGNSYIYVDLFEESLKEQELSSLAEAVADKNRGIGSDGLILIGPSETEDIRMRVFNADGSEARNCGNGIRCAVKLAYEKGIIPNTEITVETLGGRVKAILEIDSSSDEVERVTVDMGKPRLQKQQLPLTNGEPEQQTIEEPIQVNGETLRMTAVSMGNPHAVFFEKDIQYAPVSLIGPYLEKHEMFPEWANIEFVEMVSEQEMHFRVWERGSGMTQACGTGACAAVVAAVLTGRASKGKEIIVHLLGGDLRVTWDMNGTVWMNGPAETICTGIYNRK</sequence>
<keyword evidence="7 9" id="KW-0413">Isomerase</keyword>
<dbReference type="PROSITE" id="PS01326">
    <property type="entry name" value="DAP_EPIMERASE"/>
    <property type="match status" value="1"/>
</dbReference>
<dbReference type="InterPro" id="IPR001653">
    <property type="entry name" value="DAP_epimerase_DapF"/>
</dbReference>
<evidence type="ECO:0000256" key="3">
    <source>
        <dbReference type="ARBA" id="ARBA00013080"/>
    </source>
</evidence>
<feature type="binding site" evidence="9">
    <location>
        <position position="64"/>
    </location>
    <ligand>
        <name>substrate</name>
    </ligand>
</feature>
<comment type="similarity">
    <text evidence="2 9">Belongs to the diaminopimelate epimerase family.</text>
</comment>
<comment type="function">
    <text evidence="9">Catalyzes the stereoinversion of LL-2,6-diaminopimelate (L,L-DAP) to meso-diaminopimelate (meso-DAP), a precursor of L-lysine and an essential component of the bacterial peptidoglycan.</text>
</comment>
<dbReference type="AlphaFoldDB" id="A0A428N709"/>
<dbReference type="Proteomes" id="UP000275076">
    <property type="component" value="Unassembled WGS sequence"/>
</dbReference>
<comment type="subcellular location">
    <subcellularLocation>
        <location evidence="9">Cytoplasm</location>
    </subcellularLocation>
</comment>
<dbReference type="Gene3D" id="3.10.310.10">
    <property type="entry name" value="Diaminopimelate Epimerase, Chain A, domain 1"/>
    <property type="match status" value="2"/>
</dbReference>
<evidence type="ECO:0000256" key="4">
    <source>
        <dbReference type="ARBA" id="ARBA00022490"/>
    </source>
</evidence>
<dbReference type="EMBL" id="RBVX01000004">
    <property type="protein sequence ID" value="RSL34142.1"/>
    <property type="molecule type" value="Genomic_DNA"/>
</dbReference>
<dbReference type="PANTHER" id="PTHR31689:SF0">
    <property type="entry name" value="DIAMINOPIMELATE EPIMERASE"/>
    <property type="match status" value="1"/>
</dbReference>
<evidence type="ECO:0000313" key="12">
    <source>
        <dbReference type="Proteomes" id="UP000275076"/>
    </source>
</evidence>
<feature type="binding site" evidence="9">
    <location>
        <position position="11"/>
    </location>
    <ligand>
        <name>substrate</name>
    </ligand>
</feature>
<feature type="active site" description="Proton donor" evidence="9">
    <location>
        <position position="73"/>
    </location>
</feature>
<evidence type="ECO:0000256" key="7">
    <source>
        <dbReference type="ARBA" id="ARBA00023235"/>
    </source>
</evidence>
<comment type="caution">
    <text evidence="9">Lacks conserved residue(s) required for the propagation of feature annotation.</text>
</comment>
<keyword evidence="6 9" id="KW-0457">Lysine biosynthesis</keyword>
<dbReference type="FunFam" id="3.10.310.10:FF:000004">
    <property type="entry name" value="Diaminopimelate epimerase"/>
    <property type="match status" value="1"/>
</dbReference>
<dbReference type="GO" id="GO:0009089">
    <property type="term" value="P:lysine biosynthetic process via diaminopimelate"/>
    <property type="evidence" value="ECO:0007669"/>
    <property type="project" value="UniProtKB-UniRule"/>
</dbReference>
<keyword evidence="5 9" id="KW-0028">Amino-acid biosynthesis</keyword>
<evidence type="ECO:0000256" key="2">
    <source>
        <dbReference type="ARBA" id="ARBA00010219"/>
    </source>
</evidence>
<evidence type="ECO:0000256" key="5">
    <source>
        <dbReference type="ARBA" id="ARBA00022605"/>
    </source>
</evidence>
<evidence type="ECO:0000256" key="9">
    <source>
        <dbReference type="HAMAP-Rule" id="MF_00197"/>
    </source>
</evidence>
<evidence type="ECO:0000256" key="10">
    <source>
        <dbReference type="PROSITE-ProRule" id="PRU10125"/>
    </source>
</evidence>
<dbReference type="Pfam" id="PF01678">
    <property type="entry name" value="DAP_epimerase"/>
    <property type="match status" value="2"/>
</dbReference>
<comment type="pathway">
    <text evidence="1 9">Amino-acid biosynthesis; L-lysine biosynthesis via DAP pathway; DL-2,6-diaminopimelate from LL-2,6-diaminopimelate: step 1/1.</text>
</comment>
<dbReference type="EC" id="5.1.1.7" evidence="3 9"/>
<accession>A0A428N709</accession>
<feature type="site" description="Could be important to modulate the pK values of the two catalytic cysteine residues" evidence="9">
    <location>
        <position position="168"/>
    </location>
</feature>
<dbReference type="UniPathway" id="UPA00034">
    <property type="reaction ID" value="UER00025"/>
</dbReference>
<proteinExistence type="inferred from homology"/>
<keyword evidence="4 9" id="KW-0963">Cytoplasm</keyword>
<comment type="subunit">
    <text evidence="9">Homodimer.</text>
</comment>
<dbReference type="GO" id="GO:0008837">
    <property type="term" value="F:diaminopimelate epimerase activity"/>
    <property type="evidence" value="ECO:0007669"/>
    <property type="project" value="UniProtKB-UniRule"/>
</dbReference>
<comment type="caution">
    <text evidence="11">The sequence shown here is derived from an EMBL/GenBank/DDBJ whole genome shotgun (WGS) entry which is preliminary data.</text>
</comment>
<evidence type="ECO:0000256" key="6">
    <source>
        <dbReference type="ARBA" id="ARBA00023154"/>
    </source>
</evidence>
<reference evidence="11 12" key="1">
    <citation type="submission" date="2018-10" db="EMBL/GenBank/DDBJ databases">
        <title>Draft genome sequence of Bacillus salarius IM0101, isolated from a hypersaline soil in Inner Mongolia, China.</title>
        <authorList>
            <person name="Yamprayoonswat W."/>
            <person name="Boonvisut S."/>
            <person name="Jumpathong W."/>
            <person name="Sittihan S."/>
            <person name="Ruangsuj P."/>
            <person name="Wanthongcharoen S."/>
            <person name="Thongpramul N."/>
            <person name="Pimmason S."/>
            <person name="Yu B."/>
            <person name="Yasawong M."/>
        </authorList>
    </citation>
    <scope>NUCLEOTIDE SEQUENCE [LARGE SCALE GENOMIC DNA]</scope>
    <source>
        <strain evidence="11 12">IM0101</strain>
    </source>
</reference>
<feature type="binding site" evidence="9">
    <location>
        <position position="199"/>
    </location>
    <ligand>
        <name>substrate</name>
    </ligand>
</feature>
<dbReference type="PANTHER" id="PTHR31689">
    <property type="entry name" value="DIAMINOPIMELATE EPIMERASE, CHLOROPLASTIC"/>
    <property type="match status" value="1"/>
</dbReference>
<dbReference type="GO" id="GO:0005829">
    <property type="term" value="C:cytosol"/>
    <property type="evidence" value="ECO:0007669"/>
    <property type="project" value="TreeGrafter"/>
</dbReference>
<feature type="active site" evidence="10">
    <location>
        <position position="73"/>
    </location>
</feature>
<feature type="binding site" evidence="9">
    <location>
        <position position="166"/>
    </location>
    <ligand>
        <name>substrate</name>
    </ligand>
</feature>
<name>A0A428N709_9BACI</name>
<dbReference type="NCBIfam" id="TIGR00652">
    <property type="entry name" value="DapF"/>
    <property type="match status" value="1"/>
</dbReference>
<feature type="binding site" evidence="9">
    <location>
        <begin position="74"/>
        <end position="75"/>
    </location>
    <ligand>
        <name>substrate</name>
    </ligand>
</feature>
<gene>
    <name evidence="9" type="primary">dapF</name>
    <name evidence="11" type="ORF">D7Z54_06125</name>
</gene>
<protein>
    <recommendedName>
        <fullName evidence="3 9">Diaminopimelate epimerase</fullName>
        <shortName evidence="9">DAP epimerase</shortName>
        <ecNumber evidence="3 9">5.1.1.7</ecNumber>
    </recommendedName>
    <alternativeName>
        <fullName evidence="9">PLP-independent amino acid racemase</fullName>
    </alternativeName>
</protein>
<dbReference type="HAMAP" id="MF_00197">
    <property type="entry name" value="DAP_epimerase"/>
    <property type="match status" value="1"/>
</dbReference>
<feature type="site" description="Could be important to modulate the pK values of the two catalytic cysteine residues" evidence="9">
    <location>
        <position position="217"/>
    </location>
</feature>
<comment type="catalytic activity">
    <reaction evidence="8 9">
        <text>(2S,6S)-2,6-diaminopimelate = meso-2,6-diaminopimelate</text>
        <dbReference type="Rhea" id="RHEA:15393"/>
        <dbReference type="ChEBI" id="CHEBI:57609"/>
        <dbReference type="ChEBI" id="CHEBI:57791"/>
        <dbReference type="EC" id="5.1.1.7"/>
    </reaction>
</comment>
<feature type="active site" description="Proton acceptor" evidence="9">
    <location>
        <position position="226"/>
    </location>
</feature>
<dbReference type="SUPFAM" id="SSF54506">
    <property type="entry name" value="Diaminopimelate epimerase-like"/>
    <property type="match status" value="1"/>
</dbReference>
<evidence type="ECO:0000256" key="1">
    <source>
        <dbReference type="ARBA" id="ARBA00005196"/>
    </source>
</evidence>
<dbReference type="InterPro" id="IPR018510">
    <property type="entry name" value="DAP_epimerase_AS"/>
</dbReference>
<organism evidence="11 12">
    <name type="scientific">Salibacterium salarium</name>
    <dbReference type="NCBI Taxonomy" id="284579"/>
    <lineage>
        <taxon>Bacteria</taxon>
        <taxon>Bacillati</taxon>
        <taxon>Bacillota</taxon>
        <taxon>Bacilli</taxon>
        <taxon>Bacillales</taxon>
        <taxon>Bacillaceae</taxon>
    </lineage>
</organism>